<evidence type="ECO:0000256" key="4">
    <source>
        <dbReference type="ARBA" id="ARBA00024863"/>
    </source>
</evidence>
<keyword evidence="3" id="KW-0729">SH3-binding</keyword>
<dbReference type="Pfam" id="PF11841">
    <property type="entry name" value="ELMO_ARM"/>
    <property type="match status" value="1"/>
</dbReference>
<evidence type="ECO:0000256" key="2">
    <source>
        <dbReference type="ARBA" id="ARBA00022907"/>
    </source>
</evidence>
<feature type="domain" description="ELMO" evidence="6">
    <location>
        <begin position="238"/>
        <end position="415"/>
    </location>
</feature>
<evidence type="ECO:0000256" key="3">
    <source>
        <dbReference type="ARBA" id="ARBA00023036"/>
    </source>
</evidence>
<feature type="region of interest" description="Disordered" evidence="5">
    <location>
        <begin position="244"/>
        <end position="274"/>
    </location>
</feature>
<feature type="region of interest" description="Disordered" evidence="5">
    <location>
        <begin position="691"/>
        <end position="728"/>
    </location>
</feature>
<keyword evidence="2" id="KW-0581">Phagocytosis</keyword>
<dbReference type="InterPro" id="IPR006816">
    <property type="entry name" value="ELMO_dom"/>
</dbReference>
<dbReference type="SUPFAM" id="SSF48371">
    <property type="entry name" value="ARM repeat"/>
    <property type="match status" value="1"/>
</dbReference>
<evidence type="ECO:0000313" key="8">
    <source>
        <dbReference type="Proteomes" id="UP001172684"/>
    </source>
</evidence>
<dbReference type="Proteomes" id="UP001172684">
    <property type="component" value="Unassembled WGS sequence"/>
</dbReference>
<keyword evidence="8" id="KW-1185">Reference proteome</keyword>
<protein>
    <recommendedName>
        <fullName evidence="6">ELMO domain-containing protein</fullName>
    </recommendedName>
</protein>
<dbReference type="Pfam" id="PF16457">
    <property type="entry name" value="PH_12"/>
    <property type="match status" value="1"/>
</dbReference>
<reference evidence="7" key="1">
    <citation type="submission" date="2022-10" db="EMBL/GenBank/DDBJ databases">
        <title>Culturing micro-colonial fungi from biological soil crusts in the Mojave desert and describing Neophaeococcomyces mojavensis, and introducing the new genera and species Taxawa tesnikishii.</title>
        <authorList>
            <person name="Kurbessoian T."/>
            <person name="Stajich J.E."/>
        </authorList>
    </citation>
    <scope>NUCLEOTIDE SEQUENCE</scope>
    <source>
        <strain evidence="7">TK_1</strain>
    </source>
</reference>
<dbReference type="InterPro" id="IPR011993">
    <property type="entry name" value="PH-like_dom_sf"/>
</dbReference>
<feature type="compositionally biased region" description="Basic and acidic residues" evidence="5">
    <location>
        <begin position="691"/>
        <end position="700"/>
    </location>
</feature>
<dbReference type="PANTHER" id="PTHR12771:SF56">
    <property type="entry name" value="CED-12"/>
    <property type="match status" value="1"/>
</dbReference>
<sequence length="728" mass="80844">MDNINISELVERLSSDEDSVRKMAVFKLQSAIGDPSFADAFIHQGGLPKLRFLALHASGNTLAYSLTSFSRLLELDIGWDHVTQDLIERVVELVVTHPLVNILRGAMSILVAVVSHPYNRSSQPGAFGFRALKPAVAVHPEFLEMLVSRLSSADHALCANALQLINALMRDAITSDTDTEWPKFIKRLQDLGVIKAVYVLMQSTALQDLAHPILEFQSLTKTLLRKWRDVRIDLDKPEHRRALKGLHLASNPPSKPPVSRDGAAGSAKHHPEKWRRLGFETESPAWEFEETGFLGMMDLTDFVRKNEGGFQKLLLEQSTKPAEQRCPIAKASLAVTRILYEHFEIDKPESDEGRYAVLESKTGLDRAFKPLLLQWSRLHTSGLNAFLRLWKATGAEVEDFEKVEELVRILIEQVIGQAPRTRDVQDVEEELADFEYQKLRELQMELLELTYEDAWGHHLQQLRDELHHEAQQFIREQRIRCLLSGAWFPHALSYPSSETGPISKAALARTVPSVWRFVRLSHNRRYLHFADFDSKTEEDESPSLENLPNKIDLSTVVSVASNISTDAAASAPSSSGSESTIRTGAVAGKDGAAATPAAHTKITITGYVPSATPSPASSSKMPSSAAKETTLLELHPPTQTLAAEWLDGLLMLLNQQPLTADTAKLIRMIEGYGLKIRLLNVRFEDLRAGEEPELPGREGTEGPFWYALGEEDEEGVGDGDGTDGGEGV</sequence>
<dbReference type="InterPro" id="IPR050868">
    <property type="entry name" value="ELMO_domain-containing"/>
</dbReference>
<dbReference type="Gene3D" id="1.25.10.10">
    <property type="entry name" value="Leucine-rich Repeat Variant"/>
    <property type="match status" value="1"/>
</dbReference>
<dbReference type="InterPro" id="IPR011989">
    <property type="entry name" value="ARM-like"/>
</dbReference>
<evidence type="ECO:0000259" key="6">
    <source>
        <dbReference type="PROSITE" id="PS51335"/>
    </source>
</evidence>
<dbReference type="PANTHER" id="PTHR12771">
    <property type="entry name" value="ENGULFMENT AND CELL MOTILITY"/>
    <property type="match status" value="1"/>
</dbReference>
<evidence type="ECO:0000256" key="5">
    <source>
        <dbReference type="SAM" id="MobiDB-lite"/>
    </source>
</evidence>
<name>A0ABQ9P3T7_9PEZI</name>
<dbReference type="EMBL" id="JAPDRL010000003">
    <property type="protein sequence ID" value="KAJ9669249.1"/>
    <property type="molecule type" value="Genomic_DNA"/>
</dbReference>
<keyword evidence="1" id="KW-0053">Apoptosis</keyword>
<dbReference type="Pfam" id="PF04727">
    <property type="entry name" value="ELMO_CED12"/>
    <property type="match status" value="1"/>
</dbReference>
<feature type="compositionally biased region" description="Acidic residues" evidence="5">
    <location>
        <begin position="709"/>
        <end position="728"/>
    </location>
</feature>
<dbReference type="InterPro" id="IPR024574">
    <property type="entry name" value="ELMO_ARM"/>
</dbReference>
<proteinExistence type="predicted"/>
<dbReference type="InterPro" id="IPR016024">
    <property type="entry name" value="ARM-type_fold"/>
</dbReference>
<organism evidence="7 8">
    <name type="scientific">Coniosporium apollinis</name>
    <dbReference type="NCBI Taxonomy" id="61459"/>
    <lineage>
        <taxon>Eukaryota</taxon>
        <taxon>Fungi</taxon>
        <taxon>Dikarya</taxon>
        <taxon>Ascomycota</taxon>
        <taxon>Pezizomycotina</taxon>
        <taxon>Dothideomycetes</taxon>
        <taxon>Dothideomycetes incertae sedis</taxon>
        <taxon>Coniosporium</taxon>
    </lineage>
</organism>
<comment type="function">
    <text evidence="4">Involved in cytoskeletal rearrangements required for phagocytosis of apoptotic cells and cell motility. Acts in association with DOCK1 and CRK. Was initially proposed to be required in complex with DOCK1 to activate Rac Rho small GTPases. May enhance the guanine nucleotide exchange factor (GEF) activity of DOCK1.</text>
</comment>
<gene>
    <name evidence="7" type="ORF">H2201_000601</name>
</gene>
<dbReference type="PROSITE" id="PS51335">
    <property type="entry name" value="ELMO"/>
    <property type="match status" value="1"/>
</dbReference>
<comment type="caution">
    <text evidence="7">The sequence shown here is derived from an EMBL/GenBank/DDBJ whole genome shotgun (WGS) entry which is preliminary data.</text>
</comment>
<evidence type="ECO:0000313" key="7">
    <source>
        <dbReference type="EMBL" id="KAJ9669249.1"/>
    </source>
</evidence>
<dbReference type="InterPro" id="IPR001849">
    <property type="entry name" value="PH_domain"/>
</dbReference>
<dbReference type="Gene3D" id="2.30.29.30">
    <property type="entry name" value="Pleckstrin-homology domain (PH domain)/Phosphotyrosine-binding domain (PTB)"/>
    <property type="match status" value="1"/>
</dbReference>
<accession>A0ABQ9P3T7</accession>
<evidence type="ECO:0000256" key="1">
    <source>
        <dbReference type="ARBA" id="ARBA00022703"/>
    </source>
</evidence>